<reference evidence="1" key="1">
    <citation type="journal article" date="2023" name="Front. Microbiol.">
        <title>Genome analysis of Candidatus Aschnera chinzeii, the bacterial endosymbiont of the blood-sucking bat fly Penicillidia jenynsii (Insecta: Diptera: Nycteribiidae).</title>
        <authorList>
            <person name="Koga R."/>
            <person name="Moriyama M."/>
            <person name="Nozaki T."/>
            <person name="Fukatsu T."/>
        </authorList>
    </citation>
    <scope>NUCLEOTIDE SEQUENCE</scope>
    <source>
        <strain evidence="1">Kw-01</strain>
    </source>
</reference>
<reference evidence="1" key="2">
    <citation type="submission" date="2023-10" db="EMBL/GenBank/DDBJ databases">
        <authorList>
            <person name="Koga R."/>
            <person name="Fukatsu T."/>
        </authorList>
    </citation>
    <scope>NUCLEOTIDE SEQUENCE</scope>
    <source>
        <strain evidence="1">Kw-01</strain>
    </source>
</reference>
<protein>
    <submittedName>
        <fullName evidence="1">Uncharacterized protein</fullName>
    </submittedName>
</protein>
<sequence length="70" mass="8322">MCHVIIYIIQSICYKYNLQHGYINLIINKNINLFNNKKLFKINKYYNVFKCEISPMVSINQPSNNFVCIS</sequence>
<name>A0AAT9G4S9_9ENTR</name>
<evidence type="ECO:0000313" key="1">
    <source>
        <dbReference type="EMBL" id="BET44714.1"/>
    </source>
</evidence>
<accession>A0AAT9G4S9</accession>
<dbReference type="EMBL" id="AP028961">
    <property type="protein sequence ID" value="BET44714.1"/>
    <property type="molecule type" value="Genomic_DNA"/>
</dbReference>
<proteinExistence type="predicted"/>
<gene>
    <name evidence="1" type="ORF">ACHINZ_3860</name>
</gene>
<dbReference type="AlphaFoldDB" id="A0AAT9G4S9"/>
<organism evidence="1">
    <name type="scientific">Candidatus Aschnera chinzeii</name>
    <dbReference type="NCBI Taxonomy" id="1485666"/>
    <lineage>
        <taxon>Bacteria</taxon>
        <taxon>Pseudomonadati</taxon>
        <taxon>Pseudomonadota</taxon>
        <taxon>Gammaproteobacteria</taxon>
        <taxon>Enterobacterales</taxon>
        <taxon>Enterobacteriaceae</taxon>
        <taxon>Candidatus Aschnera</taxon>
    </lineage>
</organism>